<protein>
    <recommendedName>
        <fullName evidence="2">Biogenesis of lysosome-related organelles complex 1 subunit 1</fullName>
    </recommendedName>
</protein>
<evidence type="ECO:0000313" key="4">
    <source>
        <dbReference type="EMBL" id="CAH1989120.1"/>
    </source>
</evidence>
<name>A0A9P0L9L3_ACAOB</name>
<dbReference type="GO" id="GO:0016197">
    <property type="term" value="P:endosomal transport"/>
    <property type="evidence" value="ECO:0007669"/>
    <property type="project" value="TreeGrafter"/>
</dbReference>
<comment type="similarity">
    <text evidence="1">Belongs to the BLOC1S1 family.</text>
</comment>
<comment type="caution">
    <text evidence="4">The sequence shown here is derived from an EMBL/GenBank/DDBJ whole genome shotgun (WGS) entry which is preliminary data.</text>
</comment>
<evidence type="ECO:0000256" key="2">
    <source>
        <dbReference type="ARBA" id="ARBA00019577"/>
    </source>
</evidence>
<dbReference type="Proteomes" id="UP001152888">
    <property type="component" value="Unassembled WGS sequence"/>
</dbReference>
<accession>A0A9P0L9L3</accession>
<gene>
    <name evidence="4" type="ORF">ACAOBT_LOCUS18854</name>
</gene>
<dbReference type="InterPro" id="IPR009395">
    <property type="entry name" value="BLOC1S1"/>
</dbReference>
<dbReference type="Pfam" id="PF06320">
    <property type="entry name" value="GCN5L1"/>
    <property type="match status" value="1"/>
</dbReference>
<dbReference type="PANTHER" id="PTHR13073:SF0">
    <property type="entry name" value="BIOGENESIS OF LYSOSOME-RELATED ORGANELLES COMPLEX 1 SUBUNIT 1"/>
    <property type="match status" value="1"/>
</dbReference>
<keyword evidence="5" id="KW-1185">Reference proteome</keyword>
<feature type="region of interest" description="Disordered" evidence="3">
    <location>
        <begin position="1"/>
        <end position="28"/>
    </location>
</feature>
<dbReference type="EMBL" id="CAKOFQ010007057">
    <property type="protein sequence ID" value="CAH1989120.1"/>
    <property type="molecule type" value="Genomic_DNA"/>
</dbReference>
<organism evidence="4 5">
    <name type="scientific">Acanthoscelides obtectus</name>
    <name type="common">Bean weevil</name>
    <name type="synonym">Bruchus obtectus</name>
    <dbReference type="NCBI Taxonomy" id="200917"/>
    <lineage>
        <taxon>Eukaryota</taxon>
        <taxon>Metazoa</taxon>
        <taxon>Ecdysozoa</taxon>
        <taxon>Arthropoda</taxon>
        <taxon>Hexapoda</taxon>
        <taxon>Insecta</taxon>
        <taxon>Pterygota</taxon>
        <taxon>Neoptera</taxon>
        <taxon>Endopterygota</taxon>
        <taxon>Coleoptera</taxon>
        <taxon>Polyphaga</taxon>
        <taxon>Cucujiformia</taxon>
        <taxon>Chrysomeloidea</taxon>
        <taxon>Chrysomelidae</taxon>
        <taxon>Bruchinae</taxon>
        <taxon>Bruchini</taxon>
        <taxon>Acanthoscelides</taxon>
    </lineage>
</organism>
<evidence type="ECO:0000256" key="3">
    <source>
        <dbReference type="SAM" id="MobiDB-lite"/>
    </source>
</evidence>
<dbReference type="OrthoDB" id="20018at2759"/>
<dbReference type="PANTHER" id="PTHR13073">
    <property type="entry name" value="BLOC-1 COMPLEX SUBUNIT 1"/>
    <property type="match status" value="1"/>
</dbReference>
<dbReference type="GO" id="GO:0031083">
    <property type="term" value="C:BLOC-1 complex"/>
    <property type="evidence" value="ECO:0007669"/>
    <property type="project" value="InterPro"/>
</dbReference>
<evidence type="ECO:0000256" key="1">
    <source>
        <dbReference type="ARBA" id="ARBA00007133"/>
    </source>
</evidence>
<evidence type="ECO:0000313" key="5">
    <source>
        <dbReference type="Proteomes" id="UP001152888"/>
    </source>
</evidence>
<dbReference type="AlphaFoldDB" id="A0A9P0L9L3"/>
<feature type="compositionally biased region" description="Basic and acidic residues" evidence="3">
    <location>
        <begin position="1"/>
        <end position="27"/>
    </location>
</feature>
<proteinExistence type="inferred from homology"/>
<reference evidence="4" key="1">
    <citation type="submission" date="2022-03" db="EMBL/GenBank/DDBJ databases">
        <authorList>
            <person name="Sayadi A."/>
        </authorList>
    </citation>
    <scope>NUCLEOTIDE SEQUENCE</scope>
</reference>
<sequence>MLSSMLKEHQSRQTAKKESQETKRKEACQAASELTQHLVDHLNVGVAQAYLNQKRLDAEAKQLHASAAAFGKHTQQWLQLVEQFSGALKELGDVENWAKTIEGDVRTITTALEIVYKDAQENSAASAGTSS</sequence>